<dbReference type="RefSeq" id="XP_043033858.1">
    <property type="nucleotide sequence ID" value="XM_043179613.1"/>
</dbReference>
<evidence type="ECO:0000313" key="3">
    <source>
        <dbReference type="Proteomes" id="UP000812287"/>
    </source>
</evidence>
<dbReference type="Proteomes" id="UP000812287">
    <property type="component" value="Unassembled WGS sequence"/>
</dbReference>
<name>A0A9P8ALM2_9AGAR</name>
<feature type="transmembrane region" description="Helical" evidence="1">
    <location>
        <begin position="6"/>
        <end position="22"/>
    </location>
</feature>
<dbReference type="AlphaFoldDB" id="A0A9P8ALM2"/>
<keyword evidence="1" id="KW-0812">Transmembrane</keyword>
<keyword evidence="1" id="KW-1133">Transmembrane helix</keyword>
<keyword evidence="1" id="KW-0472">Membrane</keyword>
<protein>
    <submittedName>
        <fullName evidence="2">Uncharacterized protein</fullName>
    </submittedName>
</protein>
<sequence>MDSPFHVSIVTVIGIYKCIYLLKTNFRVALKRALHHLDPSSSSWRQTRVGRTIRETLTLRCCPDEVKMDVDDEAALEEGEGSWYEGVMSL</sequence>
<gene>
    <name evidence="2" type="ORF">BT62DRAFT_1080865</name>
</gene>
<keyword evidence="3" id="KW-1185">Reference proteome</keyword>
<evidence type="ECO:0000313" key="2">
    <source>
        <dbReference type="EMBL" id="KAG7440358.1"/>
    </source>
</evidence>
<organism evidence="2 3">
    <name type="scientific">Guyanagaster necrorhizus</name>
    <dbReference type="NCBI Taxonomy" id="856835"/>
    <lineage>
        <taxon>Eukaryota</taxon>
        <taxon>Fungi</taxon>
        <taxon>Dikarya</taxon>
        <taxon>Basidiomycota</taxon>
        <taxon>Agaricomycotina</taxon>
        <taxon>Agaricomycetes</taxon>
        <taxon>Agaricomycetidae</taxon>
        <taxon>Agaricales</taxon>
        <taxon>Marasmiineae</taxon>
        <taxon>Physalacriaceae</taxon>
        <taxon>Guyanagaster</taxon>
    </lineage>
</organism>
<dbReference type="EMBL" id="MU250572">
    <property type="protein sequence ID" value="KAG7440358.1"/>
    <property type="molecule type" value="Genomic_DNA"/>
</dbReference>
<reference evidence="2" key="1">
    <citation type="submission" date="2020-11" db="EMBL/GenBank/DDBJ databases">
        <title>Adaptations for nitrogen fixation in a non-lichenized fungal sporocarp promotes dispersal by wood-feeding termites.</title>
        <authorList>
            <consortium name="DOE Joint Genome Institute"/>
            <person name="Koch R.A."/>
            <person name="Yoon G."/>
            <person name="Arayal U."/>
            <person name="Lail K."/>
            <person name="Amirebrahimi M."/>
            <person name="Labutti K."/>
            <person name="Lipzen A."/>
            <person name="Riley R."/>
            <person name="Barry K."/>
            <person name="Henrissat B."/>
            <person name="Grigoriev I.V."/>
            <person name="Herr J.R."/>
            <person name="Aime M.C."/>
        </authorList>
    </citation>
    <scope>NUCLEOTIDE SEQUENCE</scope>
    <source>
        <strain evidence="2">MCA 3950</strain>
    </source>
</reference>
<accession>A0A9P8ALM2</accession>
<comment type="caution">
    <text evidence="2">The sequence shown here is derived from an EMBL/GenBank/DDBJ whole genome shotgun (WGS) entry which is preliminary data.</text>
</comment>
<evidence type="ECO:0000256" key="1">
    <source>
        <dbReference type="SAM" id="Phobius"/>
    </source>
</evidence>
<proteinExistence type="predicted"/>
<dbReference type="GeneID" id="66101907"/>